<reference evidence="2" key="1">
    <citation type="journal article" date="2019" name="Int. J. Syst. Evol. Microbiol.">
        <title>The Global Catalogue of Microorganisms (GCM) 10K type strain sequencing project: providing services to taxonomists for standard genome sequencing and annotation.</title>
        <authorList>
            <consortium name="The Broad Institute Genomics Platform"/>
            <consortium name="The Broad Institute Genome Sequencing Center for Infectious Disease"/>
            <person name="Wu L."/>
            <person name="Ma J."/>
        </authorList>
    </citation>
    <scope>NUCLEOTIDE SEQUENCE [LARGE SCALE GENOMIC DNA]</scope>
    <source>
        <strain evidence="2">JCM 17805</strain>
    </source>
</reference>
<evidence type="ECO:0000313" key="1">
    <source>
        <dbReference type="EMBL" id="GAA4651495.1"/>
    </source>
</evidence>
<comment type="caution">
    <text evidence="1">The sequence shown here is derived from an EMBL/GenBank/DDBJ whole genome shotgun (WGS) entry which is preliminary data.</text>
</comment>
<evidence type="ECO:0000313" key="2">
    <source>
        <dbReference type="Proteomes" id="UP001500604"/>
    </source>
</evidence>
<dbReference type="Proteomes" id="UP001500604">
    <property type="component" value="Unassembled WGS sequence"/>
</dbReference>
<sequence length="104" mass="11836">MKRYKQSILSDYFVTIGHSGPTHVVEANFDIESSQDRTLCTDVIQASWGFEVLTNKHLPTICPICNAILDRRISNMPRLKRHVLVETVKPVQLQLPVCQLGLDF</sequence>
<keyword evidence="2" id="KW-1185">Reference proteome</keyword>
<evidence type="ECO:0008006" key="3">
    <source>
        <dbReference type="Google" id="ProtNLM"/>
    </source>
</evidence>
<accession>A0ABP8V634</accession>
<protein>
    <recommendedName>
        <fullName evidence="3">Transposase</fullName>
    </recommendedName>
</protein>
<dbReference type="RefSeq" id="WP_345197876.1">
    <property type="nucleotide sequence ID" value="NZ_BAABFL010000454.1"/>
</dbReference>
<dbReference type="EMBL" id="BAABFL010000454">
    <property type="protein sequence ID" value="GAA4651495.1"/>
    <property type="molecule type" value="Genomic_DNA"/>
</dbReference>
<organism evidence="1 2">
    <name type="scientific">Kistimonas scapharcae</name>
    <dbReference type="NCBI Taxonomy" id="1036133"/>
    <lineage>
        <taxon>Bacteria</taxon>
        <taxon>Pseudomonadati</taxon>
        <taxon>Pseudomonadota</taxon>
        <taxon>Gammaproteobacteria</taxon>
        <taxon>Oceanospirillales</taxon>
        <taxon>Endozoicomonadaceae</taxon>
        <taxon>Kistimonas</taxon>
    </lineage>
</organism>
<gene>
    <name evidence="1" type="ORF">GCM10023116_37790</name>
</gene>
<proteinExistence type="predicted"/>
<name>A0ABP8V634_9GAMM</name>